<comment type="caution">
    <text evidence="1">The sequence shown here is derived from an EMBL/GenBank/DDBJ whole genome shotgun (WGS) entry which is preliminary data.</text>
</comment>
<sequence>MHLQQSSPLNMTDGSFALGGHLVRSPGGNPSRLHSIEAILGFTKEDPLLGAFQAQDAPRAAGEAEKRSPRDCFSKMPVEEPRGPGGPELEDPAGEHFEDPYCPKRSEECLSPELPACNNSDGKLSDEDQPKKKHRRNRTTFTTYQLHELERAFEKSHYPDVYSREELAMKVNLPEVRVQRLVSDPLANAPPAYAAPTHPVQGTYVQAPFAERCIHLGSVALVEVWFQNRRAKWRRQEKLEVTSMKLQDSPILSFNRSPQPSAIGTIGSNLPLESWLSPPMTNSNPLQTLPGFVASPQSLPTSYTPPPFLNSPPMGHTLQPLGAMGPPPPYQCGANFVDKFPLEEVVDPRNTSIAALRMKAKEHIQSMGKPWQTI</sequence>
<reference evidence="1" key="1">
    <citation type="submission" date="2021-08" db="EMBL/GenBank/DDBJ databases">
        <title>The first chromosome-level gecko genome reveals the dynamic sex chromosomes of Neotropical dwarf geckos (Sphaerodactylidae: Sphaerodactylus).</title>
        <authorList>
            <person name="Pinto B.J."/>
            <person name="Keating S.E."/>
            <person name="Gamble T."/>
        </authorList>
    </citation>
    <scope>NUCLEOTIDE SEQUENCE</scope>
    <source>
        <strain evidence="1">TG3544</strain>
    </source>
</reference>
<proteinExistence type="predicted"/>
<evidence type="ECO:0000313" key="1">
    <source>
        <dbReference type="EMBL" id="KAH7994473.1"/>
    </source>
</evidence>
<protein>
    <submittedName>
        <fullName evidence="1">Uncharacterized protein</fullName>
    </submittedName>
</protein>
<dbReference type="EMBL" id="CM037620">
    <property type="protein sequence ID" value="KAH7994473.1"/>
    <property type="molecule type" value="Genomic_DNA"/>
</dbReference>
<accession>A0ACB8EPH0</accession>
<organism evidence="1 2">
    <name type="scientific">Sphaerodactylus townsendi</name>
    <dbReference type="NCBI Taxonomy" id="933632"/>
    <lineage>
        <taxon>Eukaryota</taxon>
        <taxon>Metazoa</taxon>
        <taxon>Chordata</taxon>
        <taxon>Craniata</taxon>
        <taxon>Vertebrata</taxon>
        <taxon>Euteleostomi</taxon>
        <taxon>Lepidosauria</taxon>
        <taxon>Squamata</taxon>
        <taxon>Bifurcata</taxon>
        <taxon>Gekkota</taxon>
        <taxon>Sphaerodactylidae</taxon>
        <taxon>Sphaerodactylus</taxon>
    </lineage>
</organism>
<keyword evidence="2" id="KW-1185">Reference proteome</keyword>
<evidence type="ECO:0000313" key="2">
    <source>
        <dbReference type="Proteomes" id="UP000827872"/>
    </source>
</evidence>
<name>A0ACB8EPH0_9SAUR</name>
<dbReference type="Proteomes" id="UP000827872">
    <property type="component" value="Linkage Group LG07"/>
</dbReference>
<gene>
    <name evidence="1" type="ORF">K3G42_007963</name>
</gene>